<gene>
    <name evidence="1" type="ORF">ZT3D7_G1887</name>
</gene>
<reference evidence="1 2" key="1">
    <citation type="submission" date="2016-06" db="EMBL/GenBank/DDBJ databases">
        <authorList>
            <person name="Kjaerup R.B."/>
            <person name="Dalgaard T.S."/>
            <person name="Juul-Madsen H.R."/>
        </authorList>
    </citation>
    <scope>NUCLEOTIDE SEQUENCE [LARGE SCALE GENOMIC DNA]</scope>
</reference>
<evidence type="ECO:0000313" key="2">
    <source>
        <dbReference type="Proteomes" id="UP000215127"/>
    </source>
</evidence>
<protein>
    <submittedName>
        <fullName evidence="1">Uncharacterized protein</fullName>
    </submittedName>
</protein>
<dbReference type="AlphaFoldDB" id="A0A1X7RHS0"/>
<organism evidence="1 2">
    <name type="scientific">Zymoseptoria tritici (strain ST99CH_3D7)</name>
    <dbReference type="NCBI Taxonomy" id="1276538"/>
    <lineage>
        <taxon>Eukaryota</taxon>
        <taxon>Fungi</taxon>
        <taxon>Dikarya</taxon>
        <taxon>Ascomycota</taxon>
        <taxon>Pezizomycotina</taxon>
        <taxon>Dothideomycetes</taxon>
        <taxon>Dothideomycetidae</taxon>
        <taxon>Mycosphaerellales</taxon>
        <taxon>Mycosphaerellaceae</taxon>
        <taxon>Zymoseptoria</taxon>
    </lineage>
</organism>
<evidence type="ECO:0000313" key="1">
    <source>
        <dbReference type="EMBL" id="SMQ46741.1"/>
    </source>
</evidence>
<accession>A0A1X7RHS0</accession>
<keyword evidence="2" id="KW-1185">Reference proteome</keyword>
<dbReference type="EMBL" id="LT853692">
    <property type="protein sequence ID" value="SMQ46741.1"/>
    <property type="molecule type" value="Genomic_DNA"/>
</dbReference>
<proteinExistence type="predicted"/>
<sequence length="393" mass="44185">MVRITLTIARAASGKLVEKALHDQIEENQAVFDLDCGRLEEPTAFRLNHLRPSNRGHSIYLLQPKIKCPESRSLASAEKLYMHFLSDALPTFHTLIHRRRILLPRRASAPRVWAYPEPLPSLTKDQQAHTWEFLGKLAKEIDWDLCDANTPGWKPTTNGWCTMQSDRPLHDGGMLGFGSTITTSHVLVKSLDDAVKAQDEVSQRWYAFRLAVVWLHELSHAVAHAVLPGNGDDDVLLGPNARTSEVGFEVEARMFGGLFQILPQDLPILAGNLAVKQWPDWEIVNDYKQAGTNVETRNAPADTTQGLAVAWKVEWSFIKSMFDEDFWVAGSGASRALQLRPEKQIGAMLCWGAKSVNPSDWLEQRQTLHEEGFVLEESGLVVEIRKRSDSPRL</sequence>
<name>A0A1X7RHS0_ZYMT9</name>
<dbReference type="STRING" id="1276538.A0A1X7RHS0"/>
<dbReference type="Proteomes" id="UP000215127">
    <property type="component" value="Chromosome 1"/>
</dbReference>